<evidence type="ECO:0000256" key="2">
    <source>
        <dbReference type="RuleBase" id="RU003875"/>
    </source>
</evidence>
<proteinExistence type="inferred from homology"/>
<dbReference type="SUPFAM" id="SSF47240">
    <property type="entry name" value="Ferritin-like"/>
    <property type="match status" value="1"/>
</dbReference>
<dbReference type="InterPro" id="IPR009078">
    <property type="entry name" value="Ferritin-like_SF"/>
</dbReference>
<evidence type="ECO:0000313" key="5">
    <source>
        <dbReference type="Proteomes" id="UP000280668"/>
    </source>
</evidence>
<dbReference type="AlphaFoldDB" id="A0A3N2B966"/>
<accession>A0A3N2B966</accession>
<dbReference type="PANTHER" id="PTHR42932:SF2">
    <property type="entry name" value="DNA PROTECTION DURING STARVATION PROTEIN 1"/>
    <property type="match status" value="1"/>
</dbReference>
<dbReference type="InterPro" id="IPR008331">
    <property type="entry name" value="Ferritin_DPS_dom"/>
</dbReference>
<dbReference type="Pfam" id="PF00210">
    <property type="entry name" value="Ferritin"/>
    <property type="match status" value="1"/>
</dbReference>
<dbReference type="OrthoDB" id="9797687at2"/>
<organism evidence="4 5">
    <name type="scientific">Bogoriella caseilytica</name>
    <dbReference type="NCBI Taxonomy" id="56055"/>
    <lineage>
        <taxon>Bacteria</taxon>
        <taxon>Bacillati</taxon>
        <taxon>Actinomycetota</taxon>
        <taxon>Actinomycetes</taxon>
        <taxon>Micrococcales</taxon>
        <taxon>Bogoriellaceae</taxon>
        <taxon>Bogoriella</taxon>
    </lineage>
</organism>
<dbReference type="Proteomes" id="UP000280668">
    <property type="component" value="Unassembled WGS sequence"/>
</dbReference>
<dbReference type="Gene3D" id="1.20.1260.10">
    <property type="match status" value="1"/>
</dbReference>
<dbReference type="InterPro" id="IPR023188">
    <property type="entry name" value="DPS_DNA-bd_CS"/>
</dbReference>
<keyword evidence="4" id="KW-0238">DNA-binding</keyword>
<dbReference type="PRINTS" id="PR01346">
    <property type="entry name" value="HELNAPAPROT"/>
</dbReference>
<comment type="similarity">
    <text evidence="1 2">Belongs to the Dps family.</text>
</comment>
<gene>
    <name evidence="4" type="ORF">EDD31_0086</name>
</gene>
<dbReference type="RefSeq" id="WP_123302426.1">
    <property type="nucleotide sequence ID" value="NZ_RKHK01000001.1"/>
</dbReference>
<dbReference type="GO" id="GO:0016722">
    <property type="term" value="F:oxidoreductase activity, acting on metal ions"/>
    <property type="evidence" value="ECO:0007669"/>
    <property type="project" value="InterPro"/>
</dbReference>
<comment type="caution">
    <text evidence="4">The sequence shown here is derived from an EMBL/GenBank/DDBJ whole genome shotgun (WGS) entry which is preliminary data.</text>
</comment>
<name>A0A3N2B966_9MICO</name>
<dbReference type="EMBL" id="RKHK01000001">
    <property type="protein sequence ID" value="ROR71748.1"/>
    <property type="molecule type" value="Genomic_DNA"/>
</dbReference>
<dbReference type="InterPro" id="IPR012347">
    <property type="entry name" value="Ferritin-like"/>
</dbReference>
<dbReference type="InterPro" id="IPR002177">
    <property type="entry name" value="DPS_DNA-bd"/>
</dbReference>
<evidence type="ECO:0000313" key="4">
    <source>
        <dbReference type="EMBL" id="ROR71748.1"/>
    </source>
</evidence>
<dbReference type="PROSITE" id="PS00818">
    <property type="entry name" value="DPS_1"/>
    <property type="match status" value="1"/>
</dbReference>
<keyword evidence="5" id="KW-1185">Reference proteome</keyword>
<dbReference type="PANTHER" id="PTHR42932">
    <property type="entry name" value="GENERAL STRESS PROTEIN 20U"/>
    <property type="match status" value="1"/>
</dbReference>
<evidence type="ECO:0000259" key="3">
    <source>
        <dbReference type="Pfam" id="PF00210"/>
    </source>
</evidence>
<dbReference type="CDD" id="cd01043">
    <property type="entry name" value="DPS"/>
    <property type="match status" value="1"/>
</dbReference>
<dbReference type="GO" id="GO:0008199">
    <property type="term" value="F:ferric iron binding"/>
    <property type="evidence" value="ECO:0007669"/>
    <property type="project" value="InterPro"/>
</dbReference>
<dbReference type="GO" id="GO:0003677">
    <property type="term" value="F:DNA binding"/>
    <property type="evidence" value="ECO:0007669"/>
    <property type="project" value="UniProtKB-KW"/>
</dbReference>
<evidence type="ECO:0000256" key="1">
    <source>
        <dbReference type="ARBA" id="ARBA00009497"/>
    </source>
</evidence>
<sequence length="150" mass="16542">MPHTPSPSEAVAAALQETMTDLIDLALQGKQAHWNVYGPHFRSVHLQLDEVIDDLRLWSDDVAERLVALGGTPDGRTETVSSTTRVEKLDGGQLSTDKVIRQFDERLTAAAERIRTHLPALESDLPTQDLLSGVVFGLEKHAWMFRASAS</sequence>
<protein>
    <submittedName>
        <fullName evidence="4">Starvation-inducible DNA-binding protein</fullName>
    </submittedName>
</protein>
<feature type="domain" description="Ferritin/DPS" evidence="3">
    <location>
        <begin position="13"/>
        <end position="147"/>
    </location>
</feature>
<dbReference type="PIRSF" id="PIRSF005900">
    <property type="entry name" value="Dps"/>
    <property type="match status" value="1"/>
</dbReference>
<reference evidence="4 5" key="1">
    <citation type="submission" date="2018-11" db="EMBL/GenBank/DDBJ databases">
        <title>Sequencing the genomes of 1000 actinobacteria strains.</title>
        <authorList>
            <person name="Klenk H.-P."/>
        </authorList>
    </citation>
    <scope>NUCLEOTIDE SEQUENCE [LARGE SCALE GENOMIC DNA]</scope>
    <source>
        <strain evidence="4 5">DSM 11294</strain>
    </source>
</reference>